<gene>
    <name evidence="11" type="primary">aroC</name>
    <name evidence="13" type="ORF">SAMN02746019_00002940</name>
</gene>
<dbReference type="Gene3D" id="3.60.150.10">
    <property type="entry name" value="Chorismate synthase AroC"/>
    <property type="match status" value="1"/>
</dbReference>
<protein>
    <recommendedName>
        <fullName evidence="3 11">Chorismate synthase</fullName>
        <shortName evidence="11">CS</shortName>
        <ecNumber evidence="3 11">4.2.3.5</ecNumber>
    </recommendedName>
    <alternativeName>
        <fullName evidence="11">5-enolpyruvylshikimate-3-phosphate phospholyase</fullName>
    </alternativeName>
</protein>
<dbReference type="GO" id="GO:0005829">
    <property type="term" value="C:cytosol"/>
    <property type="evidence" value="ECO:0007669"/>
    <property type="project" value="TreeGrafter"/>
</dbReference>
<reference evidence="14" key="1">
    <citation type="submission" date="2017-06" db="EMBL/GenBank/DDBJ databases">
        <authorList>
            <person name="Varghese N."/>
            <person name="Submissions S."/>
        </authorList>
    </citation>
    <scope>NUCLEOTIDE SEQUENCE [LARGE SCALE GENOMIC DNA]</scope>
    <source>
        <strain evidence="14">JAD2</strain>
    </source>
</reference>
<dbReference type="NCBIfam" id="NF003793">
    <property type="entry name" value="PRK05382.1"/>
    <property type="match status" value="1"/>
</dbReference>
<keyword evidence="14" id="KW-1185">Reference proteome</keyword>
<comment type="similarity">
    <text evidence="2 11 12">Belongs to the chorismate synthase family.</text>
</comment>
<dbReference type="UniPathway" id="UPA00053">
    <property type="reaction ID" value="UER00090"/>
</dbReference>
<evidence type="ECO:0000256" key="6">
    <source>
        <dbReference type="ARBA" id="ARBA00022643"/>
    </source>
</evidence>
<evidence type="ECO:0000256" key="4">
    <source>
        <dbReference type="ARBA" id="ARBA00022605"/>
    </source>
</evidence>
<proteinExistence type="inferred from homology"/>
<dbReference type="PANTHER" id="PTHR21085">
    <property type="entry name" value="CHORISMATE SYNTHASE"/>
    <property type="match status" value="1"/>
</dbReference>
<keyword evidence="8 11" id="KW-0521">NADP</keyword>
<evidence type="ECO:0000256" key="11">
    <source>
        <dbReference type="HAMAP-Rule" id="MF_00300"/>
    </source>
</evidence>
<keyword evidence="7 11" id="KW-0274">FAD</keyword>
<keyword evidence="10 11" id="KW-0456">Lyase</keyword>
<feature type="binding site" evidence="11">
    <location>
        <position position="41"/>
    </location>
    <ligand>
        <name>NADP(+)</name>
        <dbReference type="ChEBI" id="CHEBI:58349"/>
    </ligand>
</feature>
<dbReference type="GO" id="GO:0008652">
    <property type="term" value="P:amino acid biosynthetic process"/>
    <property type="evidence" value="ECO:0007669"/>
    <property type="project" value="UniProtKB-KW"/>
</dbReference>
<dbReference type="InParanoid" id="A0A212QL06"/>
<evidence type="ECO:0000313" key="14">
    <source>
        <dbReference type="Proteomes" id="UP000197025"/>
    </source>
</evidence>
<dbReference type="NCBIfam" id="TIGR00033">
    <property type="entry name" value="aroC"/>
    <property type="match status" value="1"/>
</dbReference>
<sequence length="390" mass="41763">MPLRFLTAGESHGPALVAILEGLPAGLPVDVEAVNRELARRQRGLGAGPRMKIEEDRVVLLSGVLEGRTTGAPIALQIENRDHAKWRGRAVAPMTVPRPGHVDLAAAVKYGYRDLRPGLERASARETAARVAVGALCKQFLKAFGITVGSYVVQIGPVRAALSEDLPYEARFERAEADPVRCPDLEASARMRAAVEAAMQERDTLGGVIEGVALGVPPGLGSHVHWDRRLSARLMMALGSIPAVKGVEIGEGFALAARRGTEAHDPIFREGDRLVRRTNRAGGIEGGISNGAPIVARVAIKPIATTLTPQPSVDLSTGQPTETRYERSDFCPVPRACPIVEAMMAFVLADALLEKLGGDTLEECQARFEALRQARLGDLSIDGSPHVFWP</sequence>
<dbReference type="Proteomes" id="UP000197025">
    <property type="component" value="Unassembled WGS sequence"/>
</dbReference>
<evidence type="ECO:0000256" key="12">
    <source>
        <dbReference type="RuleBase" id="RU000605"/>
    </source>
</evidence>
<feature type="binding site" evidence="11">
    <location>
        <position position="286"/>
    </location>
    <ligand>
        <name>FMN</name>
        <dbReference type="ChEBI" id="CHEBI:58210"/>
    </ligand>
</feature>
<dbReference type="PANTHER" id="PTHR21085:SF0">
    <property type="entry name" value="CHORISMATE SYNTHASE"/>
    <property type="match status" value="1"/>
</dbReference>
<evidence type="ECO:0000313" key="13">
    <source>
        <dbReference type="EMBL" id="SNB60057.1"/>
    </source>
</evidence>
<evidence type="ECO:0000256" key="2">
    <source>
        <dbReference type="ARBA" id="ARBA00008014"/>
    </source>
</evidence>
<dbReference type="AlphaFoldDB" id="A0A212QL06"/>
<evidence type="ECO:0000256" key="3">
    <source>
        <dbReference type="ARBA" id="ARBA00013036"/>
    </source>
</evidence>
<dbReference type="GO" id="GO:0009423">
    <property type="term" value="P:chorismate biosynthetic process"/>
    <property type="evidence" value="ECO:0007669"/>
    <property type="project" value="UniProtKB-UniRule"/>
</dbReference>
<dbReference type="PIRSF" id="PIRSF001456">
    <property type="entry name" value="Chorismate_synth"/>
    <property type="match status" value="1"/>
</dbReference>
<comment type="catalytic activity">
    <reaction evidence="11 12">
        <text>5-O-(1-carboxyvinyl)-3-phosphoshikimate = chorismate + phosphate</text>
        <dbReference type="Rhea" id="RHEA:21020"/>
        <dbReference type="ChEBI" id="CHEBI:29748"/>
        <dbReference type="ChEBI" id="CHEBI:43474"/>
        <dbReference type="ChEBI" id="CHEBI:57701"/>
        <dbReference type="EC" id="4.2.3.5"/>
    </reaction>
</comment>
<organism evidence="13 14">
    <name type="scientific">Thermoflexus hugenholtzii JAD2</name>
    <dbReference type="NCBI Taxonomy" id="877466"/>
    <lineage>
        <taxon>Bacteria</taxon>
        <taxon>Bacillati</taxon>
        <taxon>Chloroflexota</taxon>
        <taxon>Thermoflexia</taxon>
        <taxon>Thermoflexales</taxon>
        <taxon>Thermoflexaceae</taxon>
        <taxon>Thermoflexus</taxon>
    </lineage>
</organism>
<dbReference type="CDD" id="cd07304">
    <property type="entry name" value="Chorismate_synthase"/>
    <property type="match status" value="1"/>
</dbReference>
<dbReference type="EMBL" id="FYEK01000008">
    <property type="protein sequence ID" value="SNB60057.1"/>
    <property type="molecule type" value="Genomic_DNA"/>
</dbReference>
<name>A0A212QL06_9CHLR</name>
<dbReference type="PROSITE" id="PS00787">
    <property type="entry name" value="CHORISMATE_SYNTHASE_1"/>
    <property type="match status" value="1"/>
</dbReference>
<dbReference type="EC" id="4.2.3.5" evidence="3 11"/>
<comment type="caution">
    <text evidence="11">Lacks conserved residue(s) required for the propagation of feature annotation.</text>
</comment>
<evidence type="ECO:0000256" key="5">
    <source>
        <dbReference type="ARBA" id="ARBA00022630"/>
    </source>
</evidence>
<dbReference type="GO" id="GO:0004107">
    <property type="term" value="F:chorismate synthase activity"/>
    <property type="evidence" value="ECO:0007669"/>
    <property type="project" value="UniProtKB-UniRule"/>
</dbReference>
<dbReference type="GO" id="GO:0009073">
    <property type="term" value="P:aromatic amino acid family biosynthetic process"/>
    <property type="evidence" value="ECO:0007669"/>
    <property type="project" value="UniProtKB-KW"/>
</dbReference>
<dbReference type="InterPro" id="IPR000453">
    <property type="entry name" value="Chorismate_synth"/>
</dbReference>
<evidence type="ECO:0000256" key="7">
    <source>
        <dbReference type="ARBA" id="ARBA00022827"/>
    </source>
</evidence>
<dbReference type="InterPro" id="IPR020541">
    <property type="entry name" value="Chorismate_synthase_CS"/>
</dbReference>
<keyword evidence="6 11" id="KW-0288">FMN</keyword>
<dbReference type="PROSITE" id="PS00788">
    <property type="entry name" value="CHORISMATE_SYNTHASE_2"/>
    <property type="match status" value="1"/>
</dbReference>
<comment type="cofactor">
    <cofactor evidence="11 12">
        <name>FMNH2</name>
        <dbReference type="ChEBI" id="CHEBI:57618"/>
    </cofactor>
    <text evidence="11 12">Reduced FMN (FMNH(2)).</text>
</comment>
<evidence type="ECO:0000256" key="9">
    <source>
        <dbReference type="ARBA" id="ARBA00023141"/>
    </source>
</evidence>
<comment type="pathway">
    <text evidence="1 11 12">Metabolic intermediate biosynthesis; chorismate biosynthesis; chorismate from D-erythrose 4-phosphate and phosphoenolpyruvate: step 7/7.</text>
</comment>
<comment type="function">
    <text evidence="11">Catalyzes the anti-1,4-elimination of the C-3 phosphate and the C-6 proR hydrogen from 5-enolpyruvylshikimate-3-phosphate (EPSP) to yield chorismate, which is the branch point compound that serves as the starting substrate for the three terminal pathways of aromatic amino acid biosynthesis. This reaction introduces a second double bond into the aromatic ring system.</text>
</comment>
<keyword evidence="9 11" id="KW-0057">Aromatic amino acid biosynthesis</keyword>
<feature type="binding site" evidence="11">
    <location>
        <begin position="301"/>
        <end position="305"/>
    </location>
    <ligand>
        <name>FMN</name>
        <dbReference type="ChEBI" id="CHEBI:58210"/>
    </ligand>
</feature>
<dbReference type="GO" id="GO:0010181">
    <property type="term" value="F:FMN binding"/>
    <property type="evidence" value="ECO:0007669"/>
    <property type="project" value="TreeGrafter"/>
</dbReference>
<dbReference type="SUPFAM" id="SSF103263">
    <property type="entry name" value="Chorismate synthase, AroC"/>
    <property type="match status" value="1"/>
</dbReference>
<accession>A0A212QL06</accession>
<evidence type="ECO:0000256" key="1">
    <source>
        <dbReference type="ARBA" id="ARBA00005044"/>
    </source>
</evidence>
<dbReference type="HAMAP" id="MF_00300">
    <property type="entry name" value="Chorismate_synth"/>
    <property type="match status" value="1"/>
</dbReference>
<dbReference type="Pfam" id="PF01264">
    <property type="entry name" value="Chorismate_synt"/>
    <property type="match status" value="1"/>
</dbReference>
<dbReference type="FunFam" id="3.60.150.10:FF:000002">
    <property type="entry name" value="Chorismate synthase"/>
    <property type="match status" value="1"/>
</dbReference>
<feature type="binding site" evidence="11">
    <location>
        <begin position="121"/>
        <end position="123"/>
    </location>
    <ligand>
        <name>FMN</name>
        <dbReference type="ChEBI" id="CHEBI:58210"/>
    </ligand>
</feature>
<feature type="binding site" evidence="11">
    <location>
        <position position="327"/>
    </location>
    <ligand>
        <name>FMN</name>
        <dbReference type="ChEBI" id="CHEBI:58210"/>
    </ligand>
</feature>
<keyword evidence="5 11" id="KW-0285">Flavoprotein</keyword>
<keyword evidence="4 11" id="KW-0028">Amino-acid biosynthesis</keyword>
<comment type="subunit">
    <text evidence="11">Homotetramer.</text>
</comment>
<evidence type="ECO:0000256" key="8">
    <source>
        <dbReference type="ARBA" id="ARBA00022857"/>
    </source>
</evidence>
<dbReference type="FunCoup" id="A0A212QL06">
    <property type="interactions" value="416"/>
</dbReference>
<evidence type="ECO:0000256" key="10">
    <source>
        <dbReference type="ARBA" id="ARBA00023239"/>
    </source>
</evidence>
<dbReference type="InterPro" id="IPR035904">
    <property type="entry name" value="Chorismate_synth_AroC_sf"/>
</dbReference>